<dbReference type="Pfam" id="PF01487">
    <property type="entry name" value="DHquinase_I"/>
    <property type="match status" value="1"/>
</dbReference>
<dbReference type="EMBL" id="CP034438">
    <property type="protein sequence ID" value="AZN30475.1"/>
    <property type="molecule type" value="Genomic_DNA"/>
</dbReference>
<comment type="pathway">
    <text evidence="4">Metabolic intermediate biosynthesis; chorismate biosynthesis; chorismate from D-erythrose 4-phosphate and phosphoenolpyruvate: step 3/7.</text>
</comment>
<comment type="caution">
    <text evidence="4">Lacks conserved residue(s) required for the propagation of feature annotation.</text>
</comment>
<evidence type="ECO:0000313" key="6">
    <source>
        <dbReference type="EMBL" id="AZN30475.1"/>
    </source>
</evidence>
<dbReference type="InterPro" id="IPR050146">
    <property type="entry name" value="Type-I_3-dehydroquinase"/>
</dbReference>
<dbReference type="CDD" id="cd00502">
    <property type="entry name" value="DHQase_I"/>
    <property type="match status" value="1"/>
</dbReference>
<dbReference type="NCBIfam" id="TIGR01093">
    <property type="entry name" value="aroD"/>
    <property type="match status" value="1"/>
</dbReference>
<dbReference type="OrthoDB" id="9813659at2"/>
<evidence type="ECO:0000313" key="7">
    <source>
        <dbReference type="Proteomes" id="UP000270021"/>
    </source>
</evidence>
<dbReference type="GO" id="GO:0046279">
    <property type="term" value="P:3,4-dihydroxybenzoate biosynthetic process"/>
    <property type="evidence" value="ECO:0007669"/>
    <property type="project" value="UniProtKB-ARBA"/>
</dbReference>
<feature type="binding site" evidence="4">
    <location>
        <begin position="90"/>
        <end position="92"/>
    </location>
    <ligand>
        <name>3-dehydroquinate</name>
        <dbReference type="ChEBI" id="CHEBI:32364"/>
    </ligand>
</feature>
<proteinExistence type="inferred from homology"/>
<name>A0A3Q8WW15_9ACTO</name>
<dbReference type="InterPro" id="IPR018508">
    <property type="entry name" value="3-dehydroquinate_DH_AS"/>
</dbReference>
<organism evidence="6 7">
    <name type="scientific">Flaviflexus salsibiostraticola</name>
    <dbReference type="NCBI Taxonomy" id="1282737"/>
    <lineage>
        <taxon>Bacteria</taxon>
        <taxon>Bacillati</taxon>
        <taxon>Actinomycetota</taxon>
        <taxon>Actinomycetes</taxon>
        <taxon>Actinomycetales</taxon>
        <taxon>Actinomycetaceae</taxon>
        <taxon>Flaviflexus</taxon>
    </lineage>
</organism>
<dbReference type="Proteomes" id="UP000270021">
    <property type="component" value="Chromosome"/>
</dbReference>
<dbReference type="InterPro" id="IPR013785">
    <property type="entry name" value="Aldolase_TIM"/>
</dbReference>
<comment type="subunit">
    <text evidence="4">Homodimer.</text>
</comment>
<dbReference type="PANTHER" id="PTHR43699">
    <property type="entry name" value="3-DEHYDROQUINATE DEHYDRATASE"/>
    <property type="match status" value="1"/>
</dbReference>
<dbReference type="AlphaFoldDB" id="A0A3Q8WW15"/>
<dbReference type="KEGG" id="fsl:EJO69_09280"/>
<gene>
    <name evidence="4 6" type="primary">aroD</name>
    <name evidence="6" type="ORF">EJO69_09280</name>
</gene>
<evidence type="ECO:0000256" key="3">
    <source>
        <dbReference type="ARBA" id="ARBA00023270"/>
    </source>
</evidence>
<keyword evidence="2 4" id="KW-0456">Lyase</keyword>
<feature type="binding site" evidence="4">
    <location>
        <position position="268"/>
    </location>
    <ligand>
        <name>3-dehydroquinate</name>
        <dbReference type="ChEBI" id="CHEBI:32364"/>
    </ligand>
</feature>
<protein>
    <recommendedName>
        <fullName evidence="4">3-dehydroquinate dehydratase</fullName>
        <shortName evidence="4">3-dehydroquinase</shortName>
        <ecNumber evidence="4">4.2.1.10</ecNumber>
    </recommendedName>
    <alternativeName>
        <fullName evidence="4">Type I DHQase</fullName>
    </alternativeName>
    <alternativeName>
        <fullName evidence="4">Type I dehydroquinase</fullName>
        <shortName evidence="4">DHQ1</shortName>
    </alternativeName>
</protein>
<feature type="compositionally biased region" description="Polar residues" evidence="5">
    <location>
        <begin position="1"/>
        <end position="11"/>
    </location>
</feature>
<comment type="similarity">
    <text evidence="4">Belongs to the type-I 3-dehydroquinase family.</text>
</comment>
<dbReference type="EC" id="4.2.1.10" evidence="4"/>
<dbReference type="GO" id="GO:0008652">
    <property type="term" value="P:amino acid biosynthetic process"/>
    <property type="evidence" value="ECO:0007669"/>
    <property type="project" value="UniProtKB-KW"/>
</dbReference>
<keyword evidence="7" id="KW-1185">Reference proteome</keyword>
<keyword evidence="4" id="KW-0057">Aromatic amino acid biosynthesis</keyword>
<evidence type="ECO:0000256" key="4">
    <source>
        <dbReference type="HAMAP-Rule" id="MF_00214"/>
    </source>
</evidence>
<dbReference type="InterPro" id="IPR001381">
    <property type="entry name" value="DHquinase_I"/>
</dbReference>
<feature type="binding site" evidence="4">
    <location>
        <position position="264"/>
    </location>
    <ligand>
        <name>3-dehydroquinate</name>
        <dbReference type="ChEBI" id="CHEBI:32364"/>
    </ligand>
</feature>
<comment type="catalytic activity">
    <reaction evidence="1 4">
        <text>3-dehydroquinate = 3-dehydroshikimate + H2O</text>
        <dbReference type="Rhea" id="RHEA:21096"/>
        <dbReference type="ChEBI" id="CHEBI:15377"/>
        <dbReference type="ChEBI" id="CHEBI:16630"/>
        <dbReference type="ChEBI" id="CHEBI:32364"/>
        <dbReference type="EC" id="4.2.1.10"/>
    </reaction>
</comment>
<dbReference type="PANTHER" id="PTHR43699:SF1">
    <property type="entry name" value="3-DEHYDROQUINATE DEHYDRATASE"/>
    <property type="match status" value="1"/>
</dbReference>
<evidence type="ECO:0000256" key="1">
    <source>
        <dbReference type="ARBA" id="ARBA00001864"/>
    </source>
</evidence>
<feature type="binding site" evidence="4">
    <location>
        <position position="245"/>
    </location>
    <ligand>
        <name>3-dehydroquinate</name>
        <dbReference type="ChEBI" id="CHEBI:32364"/>
    </ligand>
</feature>
<evidence type="ECO:0000256" key="2">
    <source>
        <dbReference type="ARBA" id="ARBA00023239"/>
    </source>
</evidence>
<dbReference type="UniPathway" id="UPA00053">
    <property type="reaction ID" value="UER00086"/>
</dbReference>
<evidence type="ECO:0000256" key="5">
    <source>
        <dbReference type="SAM" id="MobiDB-lite"/>
    </source>
</evidence>
<dbReference type="HAMAP" id="MF_00214">
    <property type="entry name" value="AroD"/>
    <property type="match status" value="1"/>
</dbReference>
<accession>A0A3Q8WW15</accession>
<dbReference type="GO" id="GO:0003855">
    <property type="term" value="F:3-dehydroquinate dehydratase activity"/>
    <property type="evidence" value="ECO:0007669"/>
    <property type="project" value="UniProtKB-UniRule"/>
</dbReference>
<dbReference type="PROSITE" id="PS01028">
    <property type="entry name" value="DEHYDROQUINASE_I"/>
    <property type="match status" value="1"/>
</dbReference>
<feature type="active site" description="Schiff-base intermediate with substrate" evidence="4">
    <location>
        <position position="203"/>
    </location>
</feature>
<keyword evidence="3 4" id="KW-0704">Schiff base</keyword>
<feature type="region of interest" description="Disordered" evidence="5">
    <location>
        <begin position="1"/>
        <end position="52"/>
    </location>
</feature>
<dbReference type="Gene3D" id="3.20.20.70">
    <property type="entry name" value="Aldolase class I"/>
    <property type="match status" value="1"/>
</dbReference>
<feature type="binding site" evidence="4">
    <location>
        <position position="118"/>
    </location>
    <ligand>
        <name>3-dehydroquinate</name>
        <dbReference type="ChEBI" id="CHEBI:32364"/>
    </ligand>
</feature>
<keyword evidence="4" id="KW-0028">Amino-acid biosynthesis</keyword>
<feature type="active site" description="Proton donor/acceptor" evidence="4">
    <location>
        <position position="176"/>
    </location>
</feature>
<dbReference type="GO" id="GO:0009423">
    <property type="term" value="P:chorismate biosynthetic process"/>
    <property type="evidence" value="ECO:0007669"/>
    <property type="project" value="UniProtKB-UniRule"/>
</dbReference>
<dbReference type="GO" id="GO:0009073">
    <property type="term" value="P:aromatic amino acid family biosynthetic process"/>
    <property type="evidence" value="ECO:0007669"/>
    <property type="project" value="UniProtKB-KW"/>
</dbReference>
<sequence length="283" mass="30002">MTGMTWGSSRSLEGRSPLRTGPSRPIELRHEAAGPWSGRQPSEAGGAMEPRLPGALTGTKPALIVPVFGAPGEISGLAERASAAGADIIEWRADLSEDWDSCADILADSELPTIATVRSDREGGRFPGTGHDYAAAAMKIAAMGFDVLDVEIKRSSAFQIFPVAHDHGIPVIASHHNFKETPRDVEIIEILEEMVEAEADLLKVAFQPAHADDTWRQMELSRGLHGRFGVPIISISMGHDAAWSRLAAHACGSAATFGTVGGESAPGQLDAALVRSVLDALDR</sequence>
<reference evidence="6 7" key="1">
    <citation type="submission" date="2018-12" db="EMBL/GenBank/DDBJ databases">
        <title>Complete genome sequence of Flaviflexus salsibiostraticola KCTC 33148.</title>
        <authorList>
            <person name="Bae J.-W."/>
        </authorList>
    </citation>
    <scope>NUCLEOTIDE SEQUENCE [LARGE SCALE GENOMIC DNA]</scope>
    <source>
        <strain evidence="6 7">KCTC 33148</strain>
    </source>
</reference>
<dbReference type="SUPFAM" id="SSF51569">
    <property type="entry name" value="Aldolase"/>
    <property type="match status" value="1"/>
</dbReference>
<comment type="function">
    <text evidence="4">Involved in the third step of the chorismate pathway, which leads to the biosynthesis of aromatic amino acids. Catalyzes the cis-dehydration of 3-dehydroquinate (DHQ) and introduces the first double bond of the aromatic ring to yield 3-dehydroshikimate.</text>
</comment>